<feature type="compositionally biased region" description="Basic and acidic residues" evidence="1">
    <location>
        <begin position="382"/>
        <end position="396"/>
    </location>
</feature>
<feature type="region of interest" description="Disordered" evidence="1">
    <location>
        <begin position="47"/>
        <end position="79"/>
    </location>
</feature>
<gene>
    <name evidence="3" type="ORF">CBRE1094_LOCUS27929</name>
</gene>
<dbReference type="SUPFAM" id="SSF46565">
    <property type="entry name" value="Chaperone J-domain"/>
    <property type="match status" value="1"/>
</dbReference>
<feature type="region of interest" description="Disordered" evidence="1">
    <location>
        <begin position="1"/>
        <end position="34"/>
    </location>
</feature>
<dbReference type="InterPro" id="IPR001623">
    <property type="entry name" value="DnaJ_domain"/>
</dbReference>
<dbReference type="PANTHER" id="PTHR43999">
    <property type="entry name" value="DNAJ HOMOLOG SUBFAMILY C MEMBER 2"/>
    <property type="match status" value="1"/>
</dbReference>
<dbReference type="EMBL" id="HBGU01051237">
    <property type="protein sequence ID" value="CAD9495063.1"/>
    <property type="molecule type" value="Transcribed_RNA"/>
</dbReference>
<sequence>MAVQPMLRLLPPGENSPSKPTVYGSPARSHEKKEVYKVERVPAIDRLMAQRAEEEEEAAQKEAAEGEEGEEGEELHAATVQTYKKSQFWSKEVEEKLGLGGADPYGLLELEDKRWRASADEIRKAYRRLVLTMHPDKKAAAGAEESPKKKSAAQVTEEESEKGEEGGEGEGGEEEEEADTEFKLLSASWELLGNAEARRAYDSIDNFNDFLPTAFRERKSVPRHFYNVFGAPFARQSKFSQQTPVPQLGDENSSQDEVNKFYRFWTSFSSWRDFSLLCEHDLKEAEDREERRWMQRQNKNYAGRIKKEEMSRIAAFVQLAYDNDPRVKAFKEAKDAAKAKAKEDKERALREAKEAEQAAVREKENAAAAAAAASAAENASAAEEKAASKREKERQRSALKKARKEFKVLSEKEAYAARAADFDVIAAVLPVEALTTLTATLLEADTEAGVAALADALKTAMV</sequence>
<dbReference type="SMART" id="SM00271">
    <property type="entry name" value="DnaJ"/>
    <property type="match status" value="1"/>
</dbReference>
<dbReference type="GO" id="GO:0051083">
    <property type="term" value="P:'de novo' cotranslational protein folding"/>
    <property type="evidence" value="ECO:0007669"/>
    <property type="project" value="InterPro"/>
</dbReference>
<name>A0A7S2MPI0_9EUKA</name>
<dbReference type="PROSITE" id="PS50076">
    <property type="entry name" value="DNAJ_2"/>
    <property type="match status" value="1"/>
</dbReference>
<dbReference type="InterPro" id="IPR044634">
    <property type="entry name" value="Zuotin/DnaJC2"/>
</dbReference>
<evidence type="ECO:0000256" key="1">
    <source>
        <dbReference type="SAM" id="MobiDB-lite"/>
    </source>
</evidence>
<dbReference type="InterPro" id="IPR018253">
    <property type="entry name" value="DnaJ_domain_CS"/>
</dbReference>
<evidence type="ECO:0000259" key="2">
    <source>
        <dbReference type="PROSITE" id="PS50076"/>
    </source>
</evidence>
<dbReference type="GO" id="GO:0043022">
    <property type="term" value="F:ribosome binding"/>
    <property type="evidence" value="ECO:0007669"/>
    <property type="project" value="InterPro"/>
</dbReference>
<evidence type="ECO:0000313" key="3">
    <source>
        <dbReference type="EMBL" id="CAD9495063.1"/>
    </source>
</evidence>
<dbReference type="PROSITE" id="PS00636">
    <property type="entry name" value="DNAJ_1"/>
    <property type="match status" value="1"/>
</dbReference>
<feature type="compositionally biased region" description="Acidic residues" evidence="1">
    <location>
        <begin position="156"/>
        <end position="179"/>
    </location>
</feature>
<dbReference type="GO" id="GO:0005829">
    <property type="term" value="C:cytosol"/>
    <property type="evidence" value="ECO:0007669"/>
    <property type="project" value="TreeGrafter"/>
</dbReference>
<accession>A0A7S2MPI0</accession>
<dbReference type="Pfam" id="PF21884">
    <property type="entry name" value="ZUO1-like_ZHD"/>
    <property type="match status" value="1"/>
</dbReference>
<protein>
    <recommendedName>
        <fullName evidence="2">J domain-containing protein</fullName>
    </recommendedName>
</protein>
<dbReference type="PANTHER" id="PTHR43999:SF1">
    <property type="entry name" value="DNAJ HOMOLOG SUBFAMILY C MEMBER 2"/>
    <property type="match status" value="1"/>
</dbReference>
<proteinExistence type="predicted"/>
<feature type="region of interest" description="Disordered" evidence="1">
    <location>
        <begin position="137"/>
        <end position="179"/>
    </location>
</feature>
<dbReference type="PRINTS" id="PR00625">
    <property type="entry name" value="JDOMAIN"/>
</dbReference>
<dbReference type="InterPro" id="IPR036869">
    <property type="entry name" value="J_dom_sf"/>
</dbReference>
<dbReference type="CDD" id="cd06257">
    <property type="entry name" value="DnaJ"/>
    <property type="match status" value="1"/>
</dbReference>
<dbReference type="AlphaFoldDB" id="A0A7S2MPI0"/>
<dbReference type="GO" id="GO:0030544">
    <property type="term" value="F:Hsp70 protein binding"/>
    <property type="evidence" value="ECO:0007669"/>
    <property type="project" value="InterPro"/>
</dbReference>
<reference evidence="3" key="1">
    <citation type="submission" date="2021-01" db="EMBL/GenBank/DDBJ databases">
        <authorList>
            <person name="Corre E."/>
            <person name="Pelletier E."/>
            <person name="Niang G."/>
            <person name="Scheremetjew M."/>
            <person name="Finn R."/>
            <person name="Kale V."/>
            <person name="Holt S."/>
            <person name="Cochrane G."/>
            <person name="Meng A."/>
            <person name="Brown T."/>
            <person name="Cohen L."/>
        </authorList>
    </citation>
    <scope>NUCLEOTIDE SEQUENCE</scope>
    <source>
        <strain evidence="3">UTEX LB 985</strain>
    </source>
</reference>
<dbReference type="Gene3D" id="1.10.287.110">
    <property type="entry name" value="DnaJ domain"/>
    <property type="match status" value="1"/>
</dbReference>
<feature type="compositionally biased region" description="Low complexity" evidence="1">
    <location>
        <begin position="366"/>
        <end position="381"/>
    </location>
</feature>
<feature type="region of interest" description="Disordered" evidence="1">
    <location>
        <begin position="361"/>
        <end position="402"/>
    </location>
</feature>
<dbReference type="Pfam" id="PF00226">
    <property type="entry name" value="DnaJ"/>
    <property type="match status" value="1"/>
</dbReference>
<dbReference type="GO" id="GO:0006450">
    <property type="term" value="P:regulation of translational fidelity"/>
    <property type="evidence" value="ECO:0007669"/>
    <property type="project" value="InterPro"/>
</dbReference>
<dbReference type="InterPro" id="IPR054076">
    <property type="entry name" value="ZUO1-like_ZHD"/>
</dbReference>
<feature type="domain" description="J" evidence="2">
    <location>
        <begin position="103"/>
        <end position="205"/>
    </location>
</feature>
<organism evidence="3">
    <name type="scientific">Haptolina brevifila</name>
    <dbReference type="NCBI Taxonomy" id="156173"/>
    <lineage>
        <taxon>Eukaryota</taxon>
        <taxon>Haptista</taxon>
        <taxon>Haptophyta</taxon>
        <taxon>Prymnesiophyceae</taxon>
        <taxon>Prymnesiales</taxon>
        <taxon>Prymnesiaceae</taxon>
        <taxon>Haptolina</taxon>
    </lineage>
</organism>